<dbReference type="EMBL" id="BRYB01002824">
    <property type="protein sequence ID" value="GMI26011.1"/>
    <property type="molecule type" value="Genomic_DNA"/>
</dbReference>
<dbReference type="SUPFAM" id="SSF51045">
    <property type="entry name" value="WW domain"/>
    <property type="match status" value="1"/>
</dbReference>
<comment type="caution">
    <text evidence="5">The sequence shown here is derived from an EMBL/GenBank/DDBJ whole genome shotgun (WGS) entry which is preliminary data.</text>
</comment>
<feature type="domain" description="C3H1-type" evidence="4">
    <location>
        <begin position="374"/>
        <end position="402"/>
    </location>
</feature>
<dbReference type="SMART" id="SM00456">
    <property type="entry name" value="WW"/>
    <property type="match status" value="1"/>
</dbReference>
<dbReference type="CDD" id="cd00201">
    <property type="entry name" value="WW"/>
    <property type="match status" value="1"/>
</dbReference>
<accession>A0ABQ6MGS9</accession>
<dbReference type="InterPro" id="IPR000571">
    <property type="entry name" value="Znf_CCCH"/>
</dbReference>
<evidence type="ECO:0000256" key="2">
    <source>
        <dbReference type="SAM" id="MobiDB-lite"/>
    </source>
</evidence>
<dbReference type="InterPro" id="IPR001202">
    <property type="entry name" value="WW_dom"/>
</dbReference>
<keyword evidence="1" id="KW-0479">Metal-binding</keyword>
<protein>
    <submittedName>
        <fullName evidence="5">Uncharacterized protein</fullName>
    </submittedName>
</protein>
<keyword evidence="1" id="KW-0862">Zinc</keyword>
<name>A0ABQ6MGS9_9STRA</name>
<dbReference type="InterPro" id="IPR002110">
    <property type="entry name" value="Ankyrin_rpt"/>
</dbReference>
<dbReference type="PROSITE" id="PS50020">
    <property type="entry name" value="WW_DOMAIN_2"/>
    <property type="match status" value="1"/>
</dbReference>
<dbReference type="Gene3D" id="2.20.70.10">
    <property type="match status" value="1"/>
</dbReference>
<dbReference type="Pfam" id="PF00023">
    <property type="entry name" value="Ank"/>
    <property type="match status" value="1"/>
</dbReference>
<proteinExistence type="predicted"/>
<sequence>MGVSFTPAAENALDRLFASPFGAYAEHCMEATKRRLVETLLQLTANQLKTVVDLYHCATSLPGYGYEPEEPIRNHCSWLMSVSTGVRKKGYVTICGQTGVFRGEFPGWLHYFCMNGLFDVALEYLGELDDARAAVELGEIMPDRGCKGDGRSAMHLALMRDAPLELVELMLSRAQSPILEVRDVQRGNTPLACAVLRSTDVDVIKLLVKKDPAALHAINADGKRPVDLVLLARFKRVSELSTLLMACTNAFVSGGSAEPPVLIYPAGTPRPQFPYAPAEILPFLAKLPLEALPMFVFAPPGAHPTWLPPEGRHLLESLIKELKTDPLGGFAKRPEIETMSLNSFALVAEGVMELNQRHELHTPERMFVRQFCDRRRFNLCPDLLRTGRCKWGNTCHYSMPNLRHKFCLRVGELLNDWGEWVGRTTYQLADLPASARSLQERGVQRPSHMSQERIMQRPPPPPPLEEAPRKRARPGPPSTILLRNIGFCTPRMIHEKLQEAVSAEAQRDPHKEIIMRLAAEMSTRSATEFPSVQVRVTVDDEIEGAAVIVCRSSEDAWTLHEACKHGNASQPSFIRIVDQERAVLPPLPDGWVQLAAADGQKYFFSEREGATQWTHPGLEKDLSLELCGEEVWGSLRNRP</sequence>
<dbReference type="SUPFAM" id="SSF48403">
    <property type="entry name" value="Ankyrin repeat"/>
    <property type="match status" value="1"/>
</dbReference>
<dbReference type="SMART" id="SM00248">
    <property type="entry name" value="ANK"/>
    <property type="match status" value="2"/>
</dbReference>
<dbReference type="Proteomes" id="UP001165060">
    <property type="component" value="Unassembled WGS sequence"/>
</dbReference>
<reference evidence="5 6" key="1">
    <citation type="journal article" date="2023" name="Commun. Biol.">
        <title>Genome analysis of Parmales, the sister group of diatoms, reveals the evolutionary specialization of diatoms from phago-mixotrophs to photoautotrophs.</title>
        <authorList>
            <person name="Ban H."/>
            <person name="Sato S."/>
            <person name="Yoshikawa S."/>
            <person name="Yamada K."/>
            <person name="Nakamura Y."/>
            <person name="Ichinomiya M."/>
            <person name="Sato N."/>
            <person name="Blanc-Mathieu R."/>
            <person name="Endo H."/>
            <person name="Kuwata A."/>
            <person name="Ogata H."/>
        </authorList>
    </citation>
    <scope>NUCLEOTIDE SEQUENCE [LARGE SCALE GENOMIC DNA]</scope>
</reference>
<dbReference type="Gene3D" id="1.25.40.20">
    <property type="entry name" value="Ankyrin repeat-containing domain"/>
    <property type="match status" value="1"/>
</dbReference>
<organism evidence="5 6">
    <name type="scientific">Tetraparma gracilis</name>
    <dbReference type="NCBI Taxonomy" id="2962635"/>
    <lineage>
        <taxon>Eukaryota</taxon>
        <taxon>Sar</taxon>
        <taxon>Stramenopiles</taxon>
        <taxon>Ochrophyta</taxon>
        <taxon>Bolidophyceae</taxon>
        <taxon>Parmales</taxon>
        <taxon>Triparmaceae</taxon>
        <taxon>Tetraparma</taxon>
    </lineage>
</organism>
<evidence type="ECO:0000313" key="6">
    <source>
        <dbReference type="Proteomes" id="UP001165060"/>
    </source>
</evidence>
<keyword evidence="1" id="KW-0863">Zinc-finger</keyword>
<dbReference type="PROSITE" id="PS01159">
    <property type="entry name" value="WW_DOMAIN_1"/>
    <property type="match status" value="1"/>
</dbReference>
<gene>
    <name evidence="5" type="ORF">TeGR_g4918</name>
</gene>
<dbReference type="InterPro" id="IPR036020">
    <property type="entry name" value="WW_dom_sf"/>
</dbReference>
<feature type="domain" description="WW" evidence="3">
    <location>
        <begin position="585"/>
        <end position="618"/>
    </location>
</feature>
<dbReference type="InterPro" id="IPR036770">
    <property type="entry name" value="Ankyrin_rpt-contain_sf"/>
</dbReference>
<evidence type="ECO:0000259" key="4">
    <source>
        <dbReference type="PROSITE" id="PS50103"/>
    </source>
</evidence>
<dbReference type="PROSITE" id="PS50103">
    <property type="entry name" value="ZF_C3H1"/>
    <property type="match status" value="1"/>
</dbReference>
<evidence type="ECO:0000313" key="5">
    <source>
        <dbReference type="EMBL" id="GMI26011.1"/>
    </source>
</evidence>
<evidence type="ECO:0000259" key="3">
    <source>
        <dbReference type="PROSITE" id="PS50020"/>
    </source>
</evidence>
<feature type="region of interest" description="Disordered" evidence="2">
    <location>
        <begin position="437"/>
        <end position="477"/>
    </location>
</feature>
<keyword evidence="6" id="KW-1185">Reference proteome</keyword>
<evidence type="ECO:0000256" key="1">
    <source>
        <dbReference type="PROSITE-ProRule" id="PRU00723"/>
    </source>
</evidence>
<feature type="zinc finger region" description="C3H1-type" evidence="1">
    <location>
        <begin position="374"/>
        <end position="402"/>
    </location>
</feature>